<protein>
    <recommendedName>
        <fullName evidence="4">Tudor domain-containing protein</fullName>
    </recommendedName>
</protein>
<sequence length="1040" mass="117703">MRSDGKSLVAAPPDGRALWLRHDGSSINLMASTYFIPAGLVLPVDDCFEVRILRIDPVTKCLYVRPLCIDNQYGELSAAVADYTKDSCRLVVSEPLSMSTVYMIRTKRGYLRAVLLKREKTMTYSMYGIDIGEVYNISANDICELLPSLHHVPPLCLRIILESRCNAKKCEEFAFLKEGAICIIKICNEFPSDYPKRAKEMYPPAIVSQIYEKNEDGKYVEVTCAMKSININGGISSSMPRRRCRALVVKSASIPAITRGPALPFMFQKFNVSLPARLIARVTERLDYDTYLMRNPEILDDLTKRMVMARTPLTSRLCLDRGICCIARLIRPARSNGSSFQPQIFRAIASHYRPDDNTCEVLLVDFGQTIVCTMSDLFELQDQPVEVLEKPTASFRCRVKRFSPSKKNGNKGIRLLDENDYNVCLTLKCARDLYWAKVTLLDTDFVLYYKKLRVNKEANAEKNMNEGMSIDIAPQDAIRKLEQRKEELHEEEERLYEQEELLKKEKENFANESIKREQELQLIALQMQLCDISAKLDMVTSNNSSFLKADGFCPQQDKSNYCDAPITKGYSQHGNGYDSNDATSIPQQQQKVAVNQSWRPQWPCSLPAPHTSGVVTSTKNSMRSSMPYMPDAQVSFSNAKNDCYFGIPKCNRNINDHDTPEKWHFHPKKRRAASPKTARAFLFNDTSSNSNNGYSPHNNKLQPLLRLNSKNKKHYKVSVSADSFWDSCHRKLEYGEPPHRTISDYCNTARKQSHGSFPERSLSAVLQYTNNVSNFSNRRSTQLKLEQSRKAVGDTVASDASHTSLIKKPIYASNESADYSQLCISTSNYGEQEIFALSQPQTSLHQNNELQSFPTYQVYHKLVSIIDGSELMVRRVGSDADWPVFFVVPTTALQDISAECFGSLYPTQKLNANGIAIGVLCVVECNDLRRTKVRAVIERITENLVCARHIDDGHMETIPRNQLWSTEDLSPNVRTQPALAVPCILASLNEAQLVKTINYHVNKIPCVGQLMRILFKEQRNSDGIWIVELINGMNNDGGTE</sequence>
<accession>A0A8J2M1A5</accession>
<evidence type="ECO:0008006" key="4">
    <source>
        <dbReference type="Google" id="ProtNLM"/>
    </source>
</evidence>
<keyword evidence="3" id="KW-1185">Reference proteome</keyword>
<feature type="coiled-coil region" evidence="1">
    <location>
        <begin position="478"/>
        <end position="512"/>
    </location>
</feature>
<organism evidence="2 3">
    <name type="scientific">Cercopithifilaria johnstoni</name>
    <dbReference type="NCBI Taxonomy" id="2874296"/>
    <lineage>
        <taxon>Eukaryota</taxon>
        <taxon>Metazoa</taxon>
        <taxon>Ecdysozoa</taxon>
        <taxon>Nematoda</taxon>
        <taxon>Chromadorea</taxon>
        <taxon>Rhabditida</taxon>
        <taxon>Spirurina</taxon>
        <taxon>Spiruromorpha</taxon>
        <taxon>Filarioidea</taxon>
        <taxon>Onchocercidae</taxon>
        <taxon>Cercopithifilaria</taxon>
    </lineage>
</organism>
<evidence type="ECO:0000313" key="2">
    <source>
        <dbReference type="EMBL" id="CAG9532941.1"/>
    </source>
</evidence>
<proteinExistence type="predicted"/>
<dbReference type="SUPFAM" id="SSF63748">
    <property type="entry name" value="Tudor/PWWP/MBT"/>
    <property type="match status" value="2"/>
</dbReference>
<evidence type="ECO:0000256" key="1">
    <source>
        <dbReference type="SAM" id="Coils"/>
    </source>
</evidence>
<evidence type="ECO:0000313" key="3">
    <source>
        <dbReference type="Proteomes" id="UP000746747"/>
    </source>
</evidence>
<dbReference type="Proteomes" id="UP000746747">
    <property type="component" value="Unassembled WGS sequence"/>
</dbReference>
<gene>
    <name evidence="2" type="ORF">CJOHNSTONI_LOCUS3212</name>
</gene>
<dbReference type="EMBL" id="CAKAEH010001118">
    <property type="protein sequence ID" value="CAG9532941.1"/>
    <property type="molecule type" value="Genomic_DNA"/>
</dbReference>
<reference evidence="2" key="1">
    <citation type="submission" date="2021-09" db="EMBL/GenBank/DDBJ databases">
        <authorList>
            <consortium name="Pathogen Informatics"/>
        </authorList>
    </citation>
    <scope>NUCLEOTIDE SEQUENCE</scope>
</reference>
<dbReference type="Gene3D" id="2.30.30.140">
    <property type="match status" value="1"/>
</dbReference>
<dbReference type="AlphaFoldDB" id="A0A8J2M1A5"/>
<keyword evidence="1" id="KW-0175">Coiled coil</keyword>
<dbReference type="OrthoDB" id="5810590at2759"/>
<name>A0A8J2M1A5_9BILA</name>
<comment type="caution">
    <text evidence="2">The sequence shown here is derived from an EMBL/GenBank/DDBJ whole genome shotgun (WGS) entry which is preliminary data.</text>
</comment>